<reference evidence="2 3" key="1">
    <citation type="journal article" date="2019" name="Commun. Biol.">
        <title>The bagworm genome reveals a unique fibroin gene that provides high tensile strength.</title>
        <authorList>
            <person name="Kono N."/>
            <person name="Nakamura H."/>
            <person name="Ohtoshi R."/>
            <person name="Tomita M."/>
            <person name="Numata K."/>
            <person name="Arakawa K."/>
        </authorList>
    </citation>
    <scope>NUCLEOTIDE SEQUENCE [LARGE SCALE GENOMIC DNA]</scope>
</reference>
<evidence type="ECO:0000313" key="3">
    <source>
        <dbReference type="Proteomes" id="UP000299102"/>
    </source>
</evidence>
<evidence type="ECO:0000313" key="2">
    <source>
        <dbReference type="EMBL" id="GBP51828.1"/>
    </source>
</evidence>
<dbReference type="EMBL" id="BGZK01000590">
    <property type="protein sequence ID" value="GBP51828.1"/>
    <property type="molecule type" value="Genomic_DNA"/>
</dbReference>
<name>A0A4C1WK70_EUMVA</name>
<dbReference type="AlphaFoldDB" id="A0A4C1WK70"/>
<proteinExistence type="predicted"/>
<dbReference type="Proteomes" id="UP000299102">
    <property type="component" value="Unassembled WGS sequence"/>
</dbReference>
<feature type="region of interest" description="Disordered" evidence="1">
    <location>
        <begin position="113"/>
        <end position="134"/>
    </location>
</feature>
<protein>
    <submittedName>
        <fullName evidence="2">Uncharacterized protein</fullName>
    </submittedName>
</protein>
<accession>A0A4C1WK70</accession>
<evidence type="ECO:0000256" key="1">
    <source>
        <dbReference type="SAM" id="MobiDB-lite"/>
    </source>
</evidence>
<organism evidence="2 3">
    <name type="scientific">Eumeta variegata</name>
    <name type="common">Bagworm moth</name>
    <name type="synonym">Eumeta japonica</name>
    <dbReference type="NCBI Taxonomy" id="151549"/>
    <lineage>
        <taxon>Eukaryota</taxon>
        <taxon>Metazoa</taxon>
        <taxon>Ecdysozoa</taxon>
        <taxon>Arthropoda</taxon>
        <taxon>Hexapoda</taxon>
        <taxon>Insecta</taxon>
        <taxon>Pterygota</taxon>
        <taxon>Neoptera</taxon>
        <taxon>Endopterygota</taxon>
        <taxon>Lepidoptera</taxon>
        <taxon>Glossata</taxon>
        <taxon>Ditrysia</taxon>
        <taxon>Tineoidea</taxon>
        <taxon>Psychidae</taxon>
        <taxon>Oiketicinae</taxon>
        <taxon>Eumeta</taxon>
    </lineage>
</organism>
<sequence>MRARHALPPSVGLGVQIQCTKLCRSKLPANYKLRSYYAPRPFLLFRRVLILRHCDAFVTNFTAAKFRALYCTKICVRHLSTESVEMQNFQQVAAAERETEKGAVKALTALKGRPRPDLLPSPRTSRRRSSGIMR</sequence>
<feature type="compositionally biased region" description="Basic residues" evidence="1">
    <location>
        <begin position="124"/>
        <end position="134"/>
    </location>
</feature>
<gene>
    <name evidence="2" type="ORF">EVAR_88533_1</name>
</gene>
<keyword evidence="3" id="KW-1185">Reference proteome</keyword>
<comment type="caution">
    <text evidence="2">The sequence shown here is derived from an EMBL/GenBank/DDBJ whole genome shotgun (WGS) entry which is preliminary data.</text>
</comment>